<keyword evidence="2" id="KW-0813">Transport</keyword>
<dbReference type="Proteomes" id="UP000000488">
    <property type="component" value="Chromosome"/>
</dbReference>
<feature type="transmembrane region" description="Helical" evidence="6">
    <location>
        <begin position="257"/>
        <end position="278"/>
    </location>
</feature>
<dbReference type="HOGENOM" id="CLU_570956_0_0_7"/>
<feature type="transmembrane region" description="Helical" evidence="6">
    <location>
        <begin position="178"/>
        <end position="200"/>
    </location>
</feature>
<name>F8CJ28_MYXFH</name>
<evidence type="ECO:0000259" key="7">
    <source>
        <dbReference type="Pfam" id="PF03600"/>
    </source>
</evidence>
<dbReference type="eggNOG" id="COG1055">
    <property type="taxonomic scope" value="Bacteria"/>
</dbReference>
<proteinExistence type="predicted"/>
<protein>
    <submittedName>
        <fullName evidence="8">Permease</fullName>
    </submittedName>
</protein>
<dbReference type="GO" id="GO:0055085">
    <property type="term" value="P:transmembrane transport"/>
    <property type="evidence" value="ECO:0007669"/>
    <property type="project" value="InterPro"/>
</dbReference>
<accession>F8CJ28</accession>
<evidence type="ECO:0000256" key="1">
    <source>
        <dbReference type="ARBA" id="ARBA00004141"/>
    </source>
</evidence>
<evidence type="ECO:0000256" key="5">
    <source>
        <dbReference type="ARBA" id="ARBA00023136"/>
    </source>
</evidence>
<evidence type="ECO:0000256" key="6">
    <source>
        <dbReference type="SAM" id="Phobius"/>
    </source>
</evidence>
<organism evidence="8 9">
    <name type="scientific">Myxococcus fulvus (strain ATCC BAA-855 / HW-1)</name>
    <dbReference type="NCBI Taxonomy" id="483219"/>
    <lineage>
        <taxon>Bacteria</taxon>
        <taxon>Pseudomonadati</taxon>
        <taxon>Myxococcota</taxon>
        <taxon>Myxococcia</taxon>
        <taxon>Myxococcales</taxon>
        <taxon>Cystobacterineae</taxon>
        <taxon>Myxococcaceae</taxon>
        <taxon>Myxococcus</taxon>
    </lineage>
</organism>
<dbReference type="STRING" id="483219.LILAB_28730"/>
<feature type="transmembrane region" description="Helical" evidence="6">
    <location>
        <begin position="96"/>
        <end position="125"/>
    </location>
</feature>
<feature type="transmembrane region" description="Helical" evidence="6">
    <location>
        <begin position="367"/>
        <end position="386"/>
    </location>
</feature>
<feature type="transmembrane region" description="Helical" evidence="6">
    <location>
        <begin position="54"/>
        <end position="73"/>
    </location>
</feature>
<dbReference type="PANTHER" id="PTHR43568">
    <property type="entry name" value="P PROTEIN"/>
    <property type="match status" value="1"/>
</dbReference>
<dbReference type="GO" id="GO:0016020">
    <property type="term" value="C:membrane"/>
    <property type="evidence" value="ECO:0007669"/>
    <property type="project" value="UniProtKB-SubCell"/>
</dbReference>
<feature type="transmembrane region" description="Helical" evidence="6">
    <location>
        <begin position="234"/>
        <end position="251"/>
    </location>
</feature>
<dbReference type="Pfam" id="PF03600">
    <property type="entry name" value="CitMHS"/>
    <property type="match status" value="1"/>
</dbReference>
<dbReference type="EMBL" id="CP002830">
    <property type="protein sequence ID" value="AEI67627.1"/>
    <property type="molecule type" value="Genomic_DNA"/>
</dbReference>
<feature type="transmembrane region" description="Helical" evidence="6">
    <location>
        <begin position="290"/>
        <end position="310"/>
    </location>
</feature>
<dbReference type="PANTHER" id="PTHR43568:SF1">
    <property type="entry name" value="P PROTEIN"/>
    <property type="match status" value="1"/>
</dbReference>
<dbReference type="AlphaFoldDB" id="F8CJ28"/>
<evidence type="ECO:0000256" key="4">
    <source>
        <dbReference type="ARBA" id="ARBA00022989"/>
    </source>
</evidence>
<feature type="transmembrane region" description="Helical" evidence="6">
    <location>
        <begin position="137"/>
        <end position="158"/>
    </location>
</feature>
<feature type="transmembrane region" description="Helical" evidence="6">
    <location>
        <begin position="330"/>
        <end position="355"/>
    </location>
</feature>
<keyword evidence="4 6" id="KW-1133">Transmembrane helix</keyword>
<evidence type="ECO:0000256" key="2">
    <source>
        <dbReference type="ARBA" id="ARBA00022448"/>
    </source>
</evidence>
<dbReference type="InterPro" id="IPR051475">
    <property type="entry name" value="Diverse_Ion_Transporter"/>
</dbReference>
<evidence type="ECO:0000256" key="3">
    <source>
        <dbReference type="ARBA" id="ARBA00022692"/>
    </source>
</evidence>
<dbReference type="KEGG" id="mfu:LILAB_28730"/>
<keyword evidence="5 6" id="KW-0472">Membrane</keyword>
<feature type="domain" description="Citrate transporter-like" evidence="7">
    <location>
        <begin position="23"/>
        <end position="371"/>
    </location>
</feature>
<evidence type="ECO:0000313" key="8">
    <source>
        <dbReference type="EMBL" id="AEI67627.1"/>
    </source>
</evidence>
<dbReference type="InterPro" id="IPR004680">
    <property type="entry name" value="Cit_transptr-like_dom"/>
</dbReference>
<comment type="subcellular location">
    <subcellularLocation>
        <location evidence="1">Membrane</location>
        <topology evidence="1">Multi-pass membrane protein</topology>
    </subcellularLocation>
</comment>
<keyword evidence="3 6" id="KW-0812">Transmembrane</keyword>
<sequence length="439" mass="45757">MTQAILAGILITALLVQAVLPTRRLVVVSMGAGLAALASSLLGTGTAPELLAQVPWDVIVILVTLGLLSQLFVESRLFGVLALHATRLSHAGPRRILLLFAVGMYVVSGLVNNLTALLLVLPVLLILFKLMGVRQRYVTWTLALVLVSCNLGGAATPIGDFPAILLLGTGVMSFPDYLVRALPVTLVALAGVLGAAFLLVRPGSRLGQTPISATLTLSTMGALYRNVRVERRRLLPPLLLLGCMLAAWVAIPRETGVTPDLVAWLGAGGALALAGGLGERIVRTRIDMEAALFLLSLFVMVGAVGRSGLFADAAVWLQALPISPLAQLCVFFVAAGLLTGVFSAGPSMAALLEVAERLAQQHSPETVYIGLALSVCAGSSLFLTAATSGPLAQALTERAALRDPEGNLIRFGFAEFLPAGLLSFAVIQTVAIAWGLLSA</sequence>
<feature type="transmembrane region" description="Helical" evidence="6">
    <location>
        <begin position="28"/>
        <end position="47"/>
    </location>
</feature>
<feature type="transmembrane region" description="Helical" evidence="6">
    <location>
        <begin position="416"/>
        <end position="437"/>
    </location>
</feature>
<reference evidence="8 9" key="1">
    <citation type="journal article" date="2011" name="J. Bacteriol.">
        <title>Genome sequence of the halotolerant marine bacterium Myxococcus fulvus HW-1.</title>
        <authorList>
            <person name="Li Z.F."/>
            <person name="Li X."/>
            <person name="Liu H."/>
            <person name="Liu X."/>
            <person name="Han K."/>
            <person name="Wu Z.H."/>
            <person name="Hu W."/>
            <person name="Li F.F."/>
            <person name="Li Y.Z."/>
        </authorList>
    </citation>
    <scope>NUCLEOTIDE SEQUENCE [LARGE SCALE GENOMIC DNA]</scope>
    <source>
        <strain evidence="9">ATCC BAA-855 / HW-1</strain>
    </source>
</reference>
<evidence type="ECO:0000313" key="9">
    <source>
        <dbReference type="Proteomes" id="UP000000488"/>
    </source>
</evidence>
<gene>
    <name evidence="8" type="ordered locus">LILAB_28730</name>
</gene>